<protein>
    <submittedName>
        <fullName evidence="1">Uncharacterized protein</fullName>
    </submittedName>
</protein>
<proteinExistence type="predicted"/>
<organism evidence="1 2">
    <name type="scientific">Xanthomonas melonis</name>
    <dbReference type="NCBI Taxonomy" id="56456"/>
    <lineage>
        <taxon>Bacteria</taxon>
        <taxon>Pseudomonadati</taxon>
        <taxon>Pseudomonadota</taxon>
        <taxon>Gammaproteobacteria</taxon>
        <taxon>Lysobacterales</taxon>
        <taxon>Lysobacteraceae</taxon>
        <taxon>Xanthomonas</taxon>
    </lineage>
</organism>
<evidence type="ECO:0000313" key="1">
    <source>
        <dbReference type="EMBL" id="PPU72491.1"/>
    </source>
</evidence>
<dbReference type="Proteomes" id="UP000239865">
    <property type="component" value="Unassembled WGS sequence"/>
</dbReference>
<reference evidence="1 2" key="1">
    <citation type="submission" date="2016-08" db="EMBL/GenBank/DDBJ databases">
        <authorList>
            <person name="Seilhamer J.J."/>
        </authorList>
    </citation>
    <scope>NUCLEOTIDE SEQUENCE [LARGE SCALE GENOMIC DNA]</scope>
    <source>
        <strain evidence="1 2">CFBP4644</strain>
    </source>
</reference>
<gene>
    <name evidence="1" type="ORF">XmelCFBP4644_10625</name>
</gene>
<dbReference type="AlphaFoldDB" id="A0A2S7DFA3"/>
<sequence>MHKAVDKCAQAPARNVVKMGGEKMTSHMRARIGSIDSGNAARIGNVVCVAHRCAARPAWAGTCCLHWRDGAGDAYRTGADGSAVTSVRHHCPRTRSAAHTRRATARLAAANSQASAKTLR</sequence>
<comment type="caution">
    <text evidence="1">The sequence shown here is derived from an EMBL/GenBank/DDBJ whole genome shotgun (WGS) entry which is preliminary data.</text>
</comment>
<evidence type="ECO:0000313" key="2">
    <source>
        <dbReference type="Proteomes" id="UP000239865"/>
    </source>
</evidence>
<name>A0A2S7DFA3_9XANT</name>
<dbReference type="EMBL" id="MDEH01000005">
    <property type="protein sequence ID" value="PPU72491.1"/>
    <property type="molecule type" value="Genomic_DNA"/>
</dbReference>
<accession>A0A2S7DFA3</accession>